<dbReference type="EMBL" id="OZ034819">
    <property type="protein sequence ID" value="CAL1394910.1"/>
    <property type="molecule type" value="Genomic_DNA"/>
</dbReference>
<dbReference type="PANTHER" id="PTHR11439:SF483">
    <property type="entry name" value="PEPTIDE SYNTHASE GLIP-LIKE, PUTATIVE (AFU_ORTHOLOGUE AFUA_3G12920)-RELATED"/>
    <property type="match status" value="1"/>
</dbReference>
<organism evidence="1 2">
    <name type="scientific">Linum trigynum</name>
    <dbReference type="NCBI Taxonomy" id="586398"/>
    <lineage>
        <taxon>Eukaryota</taxon>
        <taxon>Viridiplantae</taxon>
        <taxon>Streptophyta</taxon>
        <taxon>Embryophyta</taxon>
        <taxon>Tracheophyta</taxon>
        <taxon>Spermatophyta</taxon>
        <taxon>Magnoliopsida</taxon>
        <taxon>eudicotyledons</taxon>
        <taxon>Gunneridae</taxon>
        <taxon>Pentapetalae</taxon>
        <taxon>rosids</taxon>
        <taxon>fabids</taxon>
        <taxon>Malpighiales</taxon>
        <taxon>Linaceae</taxon>
        <taxon>Linum</taxon>
    </lineage>
</organism>
<dbReference type="PANTHER" id="PTHR11439">
    <property type="entry name" value="GAG-POL-RELATED RETROTRANSPOSON"/>
    <property type="match status" value="1"/>
</dbReference>
<keyword evidence="2" id="KW-1185">Reference proteome</keyword>
<accession>A0AAV2FBQ0</accession>
<protein>
    <recommendedName>
        <fullName evidence="3">Retrovirus-related Pol polyprotein from transposon TNT 1-94</fullName>
    </recommendedName>
</protein>
<dbReference type="AlphaFoldDB" id="A0AAV2FBQ0"/>
<evidence type="ECO:0000313" key="2">
    <source>
        <dbReference type="Proteomes" id="UP001497516"/>
    </source>
</evidence>
<proteinExistence type="predicted"/>
<evidence type="ECO:0008006" key="3">
    <source>
        <dbReference type="Google" id="ProtNLM"/>
    </source>
</evidence>
<sequence length="105" mass="11918">MYRFSMSLAKPLNTPSDSNVNLSSVYAPQSEAKKEYMPRVPYASAVGILMYVMVCTRPDLADAVSVVSRFMIQPRKEHWQAVTRILRYLKGTLMWELASEVIQSA</sequence>
<reference evidence="1 2" key="1">
    <citation type="submission" date="2024-04" db="EMBL/GenBank/DDBJ databases">
        <authorList>
            <person name="Fracassetti M."/>
        </authorList>
    </citation>
    <scope>NUCLEOTIDE SEQUENCE [LARGE SCALE GENOMIC DNA]</scope>
</reference>
<dbReference type="Proteomes" id="UP001497516">
    <property type="component" value="Chromosome 6"/>
</dbReference>
<gene>
    <name evidence="1" type="ORF">LTRI10_LOCUS35380</name>
</gene>
<name>A0AAV2FBQ0_9ROSI</name>
<evidence type="ECO:0000313" key="1">
    <source>
        <dbReference type="EMBL" id="CAL1394910.1"/>
    </source>
</evidence>